<comment type="caution">
    <text evidence="1">The sequence shown here is derived from an EMBL/GenBank/DDBJ whole genome shotgun (WGS) entry which is preliminary data.</text>
</comment>
<name>A0A7X0PIF6_9BURK</name>
<sequence>MALDFIAGNGPQLRNPAHHVGSIGHHELPAILRLLAQADSFFLHRIFGLYEDQTFSAQEVEQALAHLVPLLASPLESDDRTLLHKLIAVLAYAKVTQQSLHGVALTE</sequence>
<gene>
    <name evidence="1" type="ORF">HNP48_004856</name>
</gene>
<dbReference type="AlphaFoldDB" id="A0A7X0PIF6"/>
<organism evidence="1 2">
    <name type="scientific">Acidovorax soli</name>
    <dbReference type="NCBI Taxonomy" id="592050"/>
    <lineage>
        <taxon>Bacteria</taxon>
        <taxon>Pseudomonadati</taxon>
        <taxon>Pseudomonadota</taxon>
        <taxon>Betaproteobacteria</taxon>
        <taxon>Burkholderiales</taxon>
        <taxon>Comamonadaceae</taxon>
        <taxon>Acidovorax</taxon>
    </lineage>
</organism>
<dbReference type="EMBL" id="JACHLK010000011">
    <property type="protein sequence ID" value="MBB6562147.1"/>
    <property type="molecule type" value="Genomic_DNA"/>
</dbReference>
<dbReference type="RefSeq" id="WP_184861874.1">
    <property type="nucleotide sequence ID" value="NZ_JACHLK010000011.1"/>
</dbReference>
<reference evidence="1 2" key="1">
    <citation type="submission" date="2020-08" db="EMBL/GenBank/DDBJ databases">
        <title>Functional genomics of gut bacteria from endangered species of beetles.</title>
        <authorList>
            <person name="Carlos-Shanley C."/>
        </authorList>
    </citation>
    <scope>NUCLEOTIDE SEQUENCE [LARGE SCALE GENOMIC DNA]</scope>
    <source>
        <strain evidence="1 2">S00198</strain>
    </source>
</reference>
<proteinExistence type="predicted"/>
<dbReference type="Proteomes" id="UP000575083">
    <property type="component" value="Unassembled WGS sequence"/>
</dbReference>
<accession>A0A7X0PIF6</accession>
<evidence type="ECO:0000313" key="2">
    <source>
        <dbReference type="Proteomes" id="UP000575083"/>
    </source>
</evidence>
<keyword evidence="2" id="KW-1185">Reference proteome</keyword>
<protein>
    <submittedName>
        <fullName evidence="1">Uncharacterized protein</fullName>
    </submittedName>
</protein>
<evidence type="ECO:0000313" key="1">
    <source>
        <dbReference type="EMBL" id="MBB6562147.1"/>
    </source>
</evidence>